<evidence type="ECO:0000313" key="3">
    <source>
        <dbReference type="Proteomes" id="UP001596175"/>
    </source>
</evidence>
<keyword evidence="1" id="KW-0472">Membrane</keyword>
<gene>
    <name evidence="2" type="ORF">ACFPK1_20880</name>
</gene>
<dbReference type="Proteomes" id="UP001596175">
    <property type="component" value="Unassembled WGS sequence"/>
</dbReference>
<protein>
    <submittedName>
        <fullName evidence="2">Uncharacterized protein</fullName>
    </submittedName>
</protein>
<keyword evidence="1" id="KW-0812">Transmembrane</keyword>
<organism evidence="2 3">
    <name type="scientific">Actinomycetospora rhizophila</name>
    <dbReference type="NCBI Taxonomy" id="1416876"/>
    <lineage>
        <taxon>Bacteria</taxon>
        <taxon>Bacillati</taxon>
        <taxon>Actinomycetota</taxon>
        <taxon>Actinomycetes</taxon>
        <taxon>Pseudonocardiales</taxon>
        <taxon>Pseudonocardiaceae</taxon>
        <taxon>Actinomycetospora</taxon>
    </lineage>
</organism>
<dbReference type="EMBL" id="JBHSKG010000012">
    <property type="protein sequence ID" value="MFC5140703.1"/>
    <property type="molecule type" value="Genomic_DNA"/>
</dbReference>
<feature type="transmembrane region" description="Helical" evidence="1">
    <location>
        <begin position="32"/>
        <end position="51"/>
    </location>
</feature>
<comment type="caution">
    <text evidence="2">The sequence shown here is derived from an EMBL/GenBank/DDBJ whole genome shotgun (WGS) entry which is preliminary data.</text>
</comment>
<proteinExistence type="predicted"/>
<keyword evidence="1" id="KW-1133">Transmembrane helix</keyword>
<evidence type="ECO:0000256" key="1">
    <source>
        <dbReference type="SAM" id="Phobius"/>
    </source>
</evidence>
<accession>A0ABV9ZGN0</accession>
<keyword evidence="3" id="KW-1185">Reference proteome</keyword>
<name>A0ABV9ZGN0_9PSEU</name>
<reference evidence="3" key="1">
    <citation type="journal article" date="2019" name="Int. J. Syst. Evol. Microbiol.">
        <title>The Global Catalogue of Microorganisms (GCM) 10K type strain sequencing project: providing services to taxonomists for standard genome sequencing and annotation.</title>
        <authorList>
            <consortium name="The Broad Institute Genomics Platform"/>
            <consortium name="The Broad Institute Genome Sequencing Center for Infectious Disease"/>
            <person name="Wu L."/>
            <person name="Ma J."/>
        </authorList>
    </citation>
    <scope>NUCLEOTIDE SEQUENCE [LARGE SCALE GENOMIC DNA]</scope>
    <source>
        <strain evidence="3">XZYJ18</strain>
    </source>
</reference>
<evidence type="ECO:0000313" key="2">
    <source>
        <dbReference type="EMBL" id="MFC5140703.1"/>
    </source>
</evidence>
<sequence>MRLLAVGAGLVAVVGMLLLVVAATPQVTSLAWALVAFGTVGLVAATLVGIVRRELRHEATRLVDTVAQGILEVLPPAEILGPLLDRVYGPSEHNLAVLTSVLGGAGLATDGSDLTISEHTDVVCRLNRVDDVYFQLVMEVDYAFRRRVPASTFVFFATSDPVLRDSIVVGSTQSLFELWFVSDDAKTPVFDDSVESMRASVRLGMTYVDGDNGRHEVRDAAPALREIHSPDWPKYLSFFRGGGGGGAQLDHRQYLAKLRMFEVDLSSLVGAGTTSYQILGIRVRSTTLQLLGNRSCYWQAPYPCFVRTIGFDTRGLDIGTAQDELFRVQPFTSRPQAGPQRWASSEEVENLPLEAWCLPGNGVHFMWRDEDRRAIPTDDRP</sequence>
<dbReference type="RefSeq" id="WP_378022870.1">
    <property type="nucleotide sequence ID" value="NZ_JBHSKG010000012.1"/>
</dbReference>